<evidence type="ECO:0000313" key="1">
    <source>
        <dbReference type="EMBL" id="GAA2941049.1"/>
    </source>
</evidence>
<evidence type="ECO:0000313" key="2">
    <source>
        <dbReference type="Proteomes" id="UP001500403"/>
    </source>
</evidence>
<proteinExistence type="predicted"/>
<dbReference type="EMBL" id="BAAAUD010000029">
    <property type="protein sequence ID" value="GAA2941049.1"/>
    <property type="molecule type" value="Genomic_DNA"/>
</dbReference>
<gene>
    <name evidence="1" type="ORF">GCM10010446_27860</name>
</gene>
<keyword evidence="2" id="KW-1185">Reference proteome</keyword>
<organism evidence="1 2">
    <name type="scientific">Streptomyces enissocaesilis</name>
    <dbReference type="NCBI Taxonomy" id="332589"/>
    <lineage>
        <taxon>Bacteria</taxon>
        <taxon>Bacillati</taxon>
        <taxon>Actinomycetota</taxon>
        <taxon>Actinomycetes</taxon>
        <taxon>Kitasatosporales</taxon>
        <taxon>Streptomycetaceae</taxon>
        <taxon>Streptomyces</taxon>
        <taxon>Streptomyces rochei group</taxon>
    </lineage>
</organism>
<dbReference type="Proteomes" id="UP001500403">
    <property type="component" value="Unassembled WGS sequence"/>
</dbReference>
<reference evidence="2" key="1">
    <citation type="journal article" date="2019" name="Int. J. Syst. Evol. Microbiol.">
        <title>The Global Catalogue of Microorganisms (GCM) 10K type strain sequencing project: providing services to taxonomists for standard genome sequencing and annotation.</title>
        <authorList>
            <consortium name="The Broad Institute Genomics Platform"/>
            <consortium name="The Broad Institute Genome Sequencing Center for Infectious Disease"/>
            <person name="Wu L."/>
            <person name="Ma J."/>
        </authorList>
    </citation>
    <scope>NUCLEOTIDE SEQUENCE [LARGE SCALE GENOMIC DNA]</scope>
    <source>
        <strain evidence="2">JCM 9088</strain>
    </source>
</reference>
<dbReference type="RefSeq" id="WP_344494879.1">
    <property type="nucleotide sequence ID" value="NZ_BAAAUD010000029.1"/>
</dbReference>
<sequence>MPAVNIEFTEEELAGVREAAAAEGKSVKAYVHDVSVLEQKRRFFVEGVAKFFNEHKVEFDAAFPDEVPPWDRGQGDEAA</sequence>
<name>A0ABP6JQH2_9ACTN</name>
<protein>
    <submittedName>
        <fullName evidence="1">Uncharacterized protein</fullName>
    </submittedName>
</protein>
<comment type="caution">
    <text evidence="1">The sequence shown here is derived from an EMBL/GenBank/DDBJ whole genome shotgun (WGS) entry which is preliminary data.</text>
</comment>
<accession>A0ABP6JQH2</accession>